<accession>A0ACA9KAY8</accession>
<dbReference type="Proteomes" id="UP000789525">
    <property type="component" value="Unassembled WGS sequence"/>
</dbReference>
<gene>
    <name evidence="1" type="ORF">ACOLOM_LOCUS1217</name>
</gene>
<dbReference type="EMBL" id="CAJVPT010001434">
    <property type="protein sequence ID" value="CAG8462220.1"/>
    <property type="molecule type" value="Genomic_DNA"/>
</dbReference>
<sequence length="50" mass="5576">MSSSVNLADDVREYHDPPDQVQEKIDQLMELIRESKHMVIFTGAGVSTSA</sequence>
<organism evidence="1 2">
    <name type="scientific">Acaulospora colombiana</name>
    <dbReference type="NCBI Taxonomy" id="27376"/>
    <lineage>
        <taxon>Eukaryota</taxon>
        <taxon>Fungi</taxon>
        <taxon>Fungi incertae sedis</taxon>
        <taxon>Mucoromycota</taxon>
        <taxon>Glomeromycotina</taxon>
        <taxon>Glomeromycetes</taxon>
        <taxon>Diversisporales</taxon>
        <taxon>Acaulosporaceae</taxon>
        <taxon>Acaulospora</taxon>
    </lineage>
</organism>
<keyword evidence="2" id="KW-1185">Reference proteome</keyword>
<protein>
    <submittedName>
        <fullName evidence="1">1299_t:CDS:1</fullName>
    </submittedName>
</protein>
<evidence type="ECO:0000313" key="1">
    <source>
        <dbReference type="EMBL" id="CAG8462220.1"/>
    </source>
</evidence>
<comment type="caution">
    <text evidence="1">The sequence shown here is derived from an EMBL/GenBank/DDBJ whole genome shotgun (WGS) entry which is preliminary data.</text>
</comment>
<reference evidence="1" key="1">
    <citation type="submission" date="2021-06" db="EMBL/GenBank/DDBJ databases">
        <authorList>
            <person name="Kallberg Y."/>
            <person name="Tangrot J."/>
            <person name="Rosling A."/>
        </authorList>
    </citation>
    <scope>NUCLEOTIDE SEQUENCE</scope>
    <source>
        <strain evidence="1">CL356</strain>
    </source>
</reference>
<name>A0ACA9KAY8_9GLOM</name>
<feature type="non-terminal residue" evidence="1">
    <location>
        <position position="50"/>
    </location>
</feature>
<proteinExistence type="predicted"/>
<evidence type="ECO:0000313" key="2">
    <source>
        <dbReference type="Proteomes" id="UP000789525"/>
    </source>
</evidence>